<dbReference type="Proteomes" id="UP000030665">
    <property type="component" value="Unassembled WGS sequence"/>
</dbReference>
<accession>A0A077ZCR1</accession>
<keyword evidence="3" id="KW-1185">Reference proteome</keyword>
<dbReference type="Gene3D" id="2.40.70.10">
    <property type="entry name" value="Acid Proteases"/>
    <property type="match status" value="1"/>
</dbReference>
<gene>
    <name evidence="2" type="ORF">TTRE_0000648601</name>
</gene>
<proteinExistence type="predicted"/>
<reference evidence="2" key="1">
    <citation type="submission" date="2014-01" db="EMBL/GenBank/DDBJ databases">
        <authorList>
            <person name="Aslett M."/>
        </authorList>
    </citation>
    <scope>NUCLEOTIDE SEQUENCE</scope>
</reference>
<dbReference type="EMBL" id="HG806281">
    <property type="protein sequence ID" value="CDW58181.1"/>
    <property type="molecule type" value="Genomic_DNA"/>
</dbReference>
<evidence type="ECO:0000313" key="2">
    <source>
        <dbReference type="EMBL" id="CDW58181.1"/>
    </source>
</evidence>
<dbReference type="AlphaFoldDB" id="A0A077ZCR1"/>
<organism evidence="2 3">
    <name type="scientific">Trichuris trichiura</name>
    <name type="common">Whipworm</name>
    <name type="synonym">Trichocephalus trichiurus</name>
    <dbReference type="NCBI Taxonomy" id="36087"/>
    <lineage>
        <taxon>Eukaryota</taxon>
        <taxon>Metazoa</taxon>
        <taxon>Ecdysozoa</taxon>
        <taxon>Nematoda</taxon>
        <taxon>Enoplea</taxon>
        <taxon>Dorylaimia</taxon>
        <taxon>Trichinellida</taxon>
        <taxon>Trichuridae</taxon>
        <taxon>Trichuris</taxon>
    </lineage>
</organism>
<dbReference type="OrthoDB" id="5918705at2759"/>
<dbReference type="InterPro" id="IPR021109">
    <property type="entry name" value="Peptidase_aspartic_dom_sf"/>
</dbReference>
<protein>
    <submittedName>
        <fullName evidence="2">Uncharacterized protein</fullName>
    </submittedName>
</protein>
<reference evidence="2" key="2">
    <citation type="submission" date="2014-03" db="EMBL/GenBank/DDBJ databases">
        <title>The whipworm genome and dual-species transcriptomics of an intimate host-pathogen interaction.</title>
        <authorList>
            <person name="Foth B.J."/>
            <person name="Tsai I.J."/>
            <person name="Reid A.J."/>
            <person name="Bancroft A.J."/>
            <person name="Nichol S."/>
            <person name="Tracey A."/>
            <person name="Holroyd N."/>
            <person name="Cotton J.A."/>
            <person name="Stanley E.J."/>
            <person name="Zarowiecki M."/>
            <person name="Liu J.Z."/>
            <person name="Huckvale T."/>
            <person name="Cooper P.J."/>
            <person name="Grencis R.K."/>
            <person name="Berriman M."/>
        </authorList>
    </citation>
    <scope>NUCLEOTIDE SEQUENCE [LARGE SCALE GENOMIC DNA]</scope>
</reference>
<evidence type="ECO:0000313" key="3">
    <source>
        <dbReference type="Proteomes" id="UP000030665"/>
    </source>
</evidence>
<name>A0A077ZCR1_TRITR</name>
<feature type="region of interest" description="Disordered" evidence="1">
    <location>
        <begin position="34"/>
        <end position="74"/>
    </location>
</feature>
<sequence length="325" mass="35313">MEDLSLNQIVGRVQAIIKDERPIGVQEVRPFRKYVSAPETPRHDRKRKAQHDEKPPSQKIWRNESQASGKRVRGGTAGAGILASQTMIGALPTVQVEVDGGERNVLVDFGCSKCVAQVSCCASWRKSPASIVAVDGSEIRCQGLGTVQLQSVEGGRARVDVVVTARKPLGFDVILGMNAVTALGVVSISPQRHVRFGTEREEMGAAGVAGIKLEGKDFALTFDPVARCWTAAWRWSDATGDGSAEQWISRVHHAVGHPGVRRTVYFARRVQPTVSKRLLGQVVTDCEICQKVDSAPVKWKRGTLAVQETWQRVGTNSQAAPSSML</sequence>
<evidence type="ECO:0000256" key="1">
    <source>
        <dbReference type="SAM" id="MobiDB-lite"/>
    </source>
</evidence>